<dbReference type="AlphaFoldDB" id="A0A1E7RBQ8"/>
<evidence type="ECO:0000256" key="2">
    <source>
        <dbReference type="ARBA" id="ARBA00022448"/>
    </source>
</evidence>
<dbReference type="STRING" id="1262585.BJI46_11870"/>
<dbReference type="Pfam" id="PF13379">
    <property type="entry name" value="NMT1_2"/>
    <property type="match status" value="1"/>
</dbReference>
<dbReference type="OrthoDB" id="9815454at2"/>
<dbReference type="PANTHER" id="PTHR30024">
    <property type="entry name" value="ALIPHATIC SULFONATES-BINDING PROTEIN-RELATED"/>
    <property type="match status" value="1"/>
</dbReference>
<reference evidence="6 7" key="1">
    <citation type="submission" date="2016-09" db="EMBL/GenBank/DDBJ databases">
        <authorList>
            <person name="Capua I."/>
            <person name="De Benedictis P."/>
            <person name="Joannis T."/>
            <person name="Lombin L.H."/>
            <person name="Cattoli G."/>
        </authorList>
    </citation>
    <scope>NUCLEOTIDE SEQUENCE [LARGE SCALE GENOMIC DNA]</scope>
    <source>
        <strain evidence="6 7">ANC 4671</strain>
    </source>
</reference>
<dbReference type="CDD" id="cd13553">
    <property type="entry name" value="PBP2_NrtA_CpmA_like"/>
    <property type="match status" value="1"/>
</dbReference>
<dbReference type="RefSeq" id="WP_070069673.1">
    <property type="nucleotide sequence ID" value="NZ_MKKK01000018.1"/>
</dbReference>
<organism evidence="6 7">
    <name type="scientific">Acinetobacter qingfengensis</name>
    <dbReference type="NCBI Taxonomy" id="1262585"/>
    <lineage>
        <taxon>Bacteria</taxon>
        <taxon>Pseudomonadati</taxon>
        <taxon>Pseudomonadota</taxon>
        <taxon>Gammaproteobacteria</taxon>
        <taxon>Moraxellales</taxon>
        <taxon>Moraxellaceae</taxon>
        <taxon>Acinetobacter</taxon>
    </lineage>
</organism>
<name>A0A1E7RBQ8_9GAMM</name>
<evidence type="ECO:0000256" key="1">
    <source>
        <dbReference type="ARBA" id="ARBA00004308"/>
    </source>
</evidence>
<dbReference type="Proteomes" id="UP000185895">
    <property type="component" value="Unassembled WGS sequence"/>
</dbReference>
<dbReference type="SUPFAM" id="SSF53850">
    <property type="entry name" value="Periplasmic binding protein-like II"/>
    <property type="match status" value="1"/>
</dbReference>
<keyword evidence="2" id="KW-0813">Transport</keyword>
<comment type="subcellular location">
    <subcellularLocation>
        <location evidence="1">Endomembrane system</location>
    </subcellularLocation>
</comment>
<keyword evidence="4" id="KW-0997">Cell inner membrane</keyword>
<keyword evidence="5" id="KW-0472">Membrane</keyword>
<dbReference type="PANTHER" id="PTHR30024:SF43">
    <property type="entry name" value="BLL4572 PROTEIN"/>
    <property type="match status" value="1"/>
</dbReference>
<evidence type="ECO:0000313" key="7">
    <source>
        <dbReference type="Proteomes" id="UP000185895"/>
    </source>
</evidence>
<protein>
    <submittedName>
        <fullName evidence="6">Nitrate transporter</fullName>
    </submittedName>
</protein>
<evidence type="ECO:0000256" key="5">
    <source>
        <dbReference type="ARBA" id="ARBA00023136"/>
    </source>
</evidence>
<dbReference type="Gene3D" id="3.40.190.10">
    <property type="entry name" value="Periplasmic binding protein-like II"/>
    <property type="match status" value="2"/>
</dbReference>
<dbReference type="InterPro" id="IPR044527">
    <property type="entry name" value="NrtA/CpmA_ABC-bd_dom"/>
</dbReference>
<evidence type="ECO:0000256" key="3">
    <source>
        <dbReference type="ARBA" id="ARBA00022475"/>
    </source>
</evidence>
<dbReference type="EMBL" id="MKKK01000018">
    <property type="protein sequence ID" value="OEY96879.1"/>
    <property type="molecule type" value="Genomic_DNA"/>
</dbReference>
<evidence type="ECO:0000256" key="4">
    <source>
        <dbReference type="ARBA" id="ARBA00022519"/>
    </source>
</evidence>
<comment type="caution">
    <text evidence="6">The sequence shown here is derived from an EMBL/GenBank/DDBJ whole genome shotgun (WGS) entry which is preliminary data.</text>
</comment>
<dbReference type="GO" id="GO:0012505">
    <property type="term" value="C:endomembrane system"/>
    <property type="evidence" value="ECO:0007669"/>
    <property type="project" value="UniProtKB-SubCell"/>
</dbReference>
<keyword evidence="3" id="KW-1003">Cell membrane</keyword>
<gene>
    <name evidence="6" type="ORF">BJI46_11870</name>
</gene>
<evidence type="ECO:0000313" key="6">
    <source>
        <dbReference type="EMBL" id="OEY96879.1"/>
    </source>
</evidence>
<keyword evidence="7" id="KW-1185">Reference proteome</keyword>
<proteinExistence type="predicted"/>
<accession>A0A1E7RBQ8</accession>
<sequence>MMKLEKTTLELGYIPLLDCIAILWAKHQGYFEQQGLDVKLAKEASWASLRDRLAFGLLDAAHCLSAMLPAAASGSDQIGIPLQTPLILSQNRAYISLSQTLCFKFDITTADAKSNAHKIVQAIHAGHHILFSHVFKHSIHHYCLREWLAKADHDLAHQIKFTALPPPYMVQALSQHAIDGFCVGEPWNIQGNICGHSQIIASSQEIIPNVADKVLAVTAEWADEHPNTLRALTQAIQMAQHELKSLQNYAQVWKMLQEYEIIQFECSEHQHVFEYYRIQHIIQNFVENHAQPKAEDFIWLTKQMIKWDNLDANSIHLDHVIQQCIYNL</sequence>